<sequence>MRCVKISQYVKGPQELTVTTEPTPQPHAEKYLIRIHAAGTNFFDLLQIQGKYQHQPPLPWISGAEFAGVILATPTDSKKTGSSVVGSFDGTISTQTGHRFKVGDRVFGSSQGAYATHILAPESSLLPIPEGWSFEDAAGLYVTMPTAYGGLLVRGETKPSEWVLIHAGAGGVGLSAVLVAKAIGATVIATAGTERKRQICLDYGADYVIDYKQKDWPQKVIEICKKNRTGNGQAGVDVVYDPVGMIDPSIKCITWNGRLVVIGFAGGNIEKLALNRVLLKNISIVGLHWGRYAVMENETLHSTWKGIFEMVNKGQIRGITYTDKQYIGLASLPAALTALGGRDTWGKVAITIPDDEEHVKSKL</sequence>
<dbReference type="InterPro" id="IPR011032">
    <property type="entry name" value="GroES-like_sf"/>
</dbReference>
<reference evidence="2 3" key="1">
    <citation type="submission" date="2023-08" db="EMBL/GenBank/DDBJ databases">
        <title>Black Yeasts Isolated from many extreme environments.</title>
        <authorList>
            <person name="Coleine C."/>
            <person name="Stajich J.E."/>
            <person name="Selbmann L."/>
        </authorList>
    </citation>
    <scope>NUCLEOTIDE SEQUENCE [LARGE SCALE GENOMIC DNA]</scope>
    <source>
        <strain evidence="2 3">CCFEE 5910</strain>
    </source>
</reference>
<dbReference type="InterPro" id="IPR051397">
    <property type="entry name" value="Zn-ADH-like_protein"/>
</dbReference>
<dbReference type="InterPro" id="IPR013154">
    <property type="entry name" value="ADH-like_N"/>
</dbReference>
<dbReference type="GO" id="GO:0016491">
    <property type="term" value="F:oxidoreductase activity"/>
    <property type="evidence" value="ECO:0007669"/>
    <property type="project" value="InterPro"/>
</dbReference>
<dbReference type="InterPro" id="IPR013149">
    <property type="entry name" value="ADH-like_C"/>
</dbReference>
<dbReference type="AlphaFoldDB" id="A0AAN7T679"/>
<dbReference type="SUPFAM" id="SSF50129">
    <property type="entry name" value="GroES-like"/>
    <property type="match status" value="1"/>
</dbReference>
<dbReference type="CDD" id="cd08241">
    <property type="entry name" value="QOR1"/>
    <property type="match status" value="1"/>
</dbReference>
<dbReference type="SMART" id="SM00829">
    <property type="entry name" value="PKS_ER"/>
    <property type="match status" value="1"/>
</dbReference>
<gene>
    <name evidence="2" type="ORF">LTR05_003163</name>
</gene>
<dbReference type="InterPro" id="IPR036291">
    <property type="entry name" value="NAD(P)-bd_dom_sf"/>
</dbReference>
<keyword evidence="3" id="KW-1185">Reference proteome</keyword>
<feature type="domain" description="Enoyl reductase (ER)" evidence="1">
    <location>
        <begin position="12"/>
        <end position="350"/>
    </location>
</feature>
<dbReference type="Pfam" id="PF08240">
    <property type="entry name" value="ADH_N"/>
    <property type="match status" value="1"/>
</dbReference>
<dbReference type="SUPFAM" id="SSF51735">
    <property type="entry name" value="NAD(P)-binding Rossmann-fold domains"/>
    <property type="match status" value="1"/>
</dbReference>
<dbReference type="PANTHER" id="PTHR43677:SF4">
    <property type="entry name" value="QUINONE OXIDOREDUCTASE-LIKE PROTEIN 2"/>
    <property type="match status" value="1"/>
</dbReference>
<dbReference type="Gene3D" id="3.40.50.720">
    <property type="entry name" value="NAD(P)-binding Rossmann-like Domain"/>
    <property type="match status" value="1"/>
</dbReference>
<dbReference type="Pfam" id="PF00107">
    <property type="entry name" value="ADH_zinc_N"/>
    <property type="match status" value="1"/>
</dbReference>
<accession>A0AAN7T679</accession>
<evidence type="ECO:0000259" key="1">
    <source>
        <dbReference type="SMART" id="SM00829"/>
    </source>
</evidence>
<proteinExistence type="predicted"/>
<dbReference type="InterPro" id="IPR020843">
    <property type="entry name" value="ER"/>
</dbReference>
<protein>
    <recommendedName>
        <fullName evidence="1">Enoyl reductase (ER) domain-containing protein</fullName>
    </recommendedName>
</protein>
<comment type="caution">
    <text evidence="2">The sequence shown here is derived from an EMBL/GenBank/DDBJ whole genome shotgun (WGS) entry which is preliminary data.</text>
</comment>
<name>A0AAN7T679_9EURO</name>
<dbReference type="GO" id="GO:0005739">
    <property type="term" value="C:mitochondrion"/>
    <property type="evidence" value="ECO:0007669"/>
    <property type="project" value="TreeGrafter"/>
</dbReference>
<dbReference type="EMBL" id="JAVRRJ010000002">
    <property type="protein sequence ID" value="KAK5088939.1"/>
    <property type="molecule type" value="Genomic_DNA"/>
</dbReference>
<evidence type="ECO:0000313" key="3">
    <source>
        <dbReference type="Proteomes" id="UP001309876"/>
    </source>
</evidence>
<organism evidence="2 3">
    <name type="scientific">Lithohypha guttulata</name>
    <dbReference type="NCBI Taxonomy" id="1690604"/>
    <lineage>
        <taxon>Eukaryota</taxon>
        <taxon>Fungi</taxon>
        <taxon>Dikarya</taxon>
        <taxon>Ascomycota</taxon>
        <taxon>Pezizomycotina</taxon>
        <taxon>Eurotiomycetes</taxon>
        <taxon>Chaetothyriomycetidae</taxon>
        <taxon>Chaetothyriales</taxon>
        <taxon>Trichomeriaceae</taxon>
        <taxon>Lithohypha</taxon>
    </lineage>
</organism>
<evidence type="ECO:0000313" key="2">
    <source>
        <dbReference type="EMBL" id="KAK5088939.1"/>
    </source>
</evidence>
<dbReference type="PANTHER" id="PTHR43677">
    <property type="entry name" value="SHORT-CHAIN DEHYDROGENASE/REDUCTASE"/>
    <property type="match status" value="1"/>
</dbReference>
<dbReference type="Proteomes" id="UP001309876">
    <property type="component" value="Unassembled WGS sequence"/>
</dbReference>
<dbReference type="Gene3D" id="3.90.180.10">
    <property type="entry name" value="Medium-chain alcohol dehydrogenases, catalytic domain"/>
    <property type="match status" value="1"/>
</dbReference>